<proteinExistence type="predicted"/>
<dbReference type="InterPro" id="IPR041027">
    <property type="entry name" value="FtsK_alpha"/>
</dbReference>
<dbReference type="InterPro" id="IPR050206">
    <property type="entry name" value="FtsK/SpoIIIE/SftA"/>
</dbReference>
<keyword evidence="2" id="KW-1185">Reference proteome</keyword>
<name>A0ABV6VGJ1_9ACTN</name>
<evidence type="ECO:0000313" key="1">
    <source>
        <dbReference type="EMBL" id="MFC1412826.1"/>
    </source>
</evidence>
<dbReference type="InterPro" id="IPR027417">
    <property type="entry name" value="P-loop_NTPase"/>
</dbReference>
<reference evidence="1 2" key="1">
    <citation type="submission" date="2024-09" db="EMBL/GenBank/DDBJ databases">
        <authorList>
            <person name="Lee S.D."/>
        </authorList>
    </citation>
    <scope>NUCLEOTIDE SEQUENCE [LARGE SCALE GENOMIC DNA]</scope>
    <source>
        <strain evidence="1 2">N1-1</strain>
    </source>
</reference>
<dbReference type="Gene3D" id="3.40.50.300">
    <property type="entry name" value="P-loop containing nucleotide triphosphate hydrolases"/>
    <property type="match status" value="1"/>
</dbReference>
<dbReference type="InterPro" id="IPR002543">
    <property type="entry name" value="FtsK_dom"/>
</dbReference>
<accession>A0ABV6VGJ1</accession>
<dbReference type="SUPFAM" id="SSF52540">
    <property type="entry name" value="P-loop containing nucleoside triphosphate hydrolases"/>
    <property type="match status" value="1"/>
</dbReference>
<gene>
    <name evidence="1" type="ORF">ACEZDG_26515</name>
</gene>
<dbReference type="PANTHER" id="PTHR22683:SF41">
    <property type="entry name" value="DNA TRANSLOCASE FTSK"/>
    <property type="match status" value="1"/>
</dbReference>
<organism evidence="1 2">
    <name type="scientific">Streptacidiphilus alkalitolerans</name>
    <dbReference type="NCBI Taxonomy" id="3342712"/>
    <lineage>
        <taxon>Bacteria</taxon>
        <taxon>Bacillati</taxon>
        <taxon>Actinomycetota</taxon>
        <taxon>Actinomycetes</taxon>
        <taxon>Kitasatosporales</taxon>
        <taxon>Streptomycetaceae</taxon>
        <taxon>Streptacidiphilus</taxon>
    </lineage>
</organism>
<sequence>MNAGELLTSVIAESITQKYNSGAGFIRLPQMVESISYGEIVDSLTVRFSDLRVADFTKSLPESDRITGHVTRAIHWRNRGYFPMLILGDLHRNRAQGLAGVPQINEVEIRYGLFRLLAANQENGVSHKAVQLFDVLRRRNIPLELVADYCVALSPLRPGSGDTARKELWRLGLLPDERFSQDINLARIQLNEQTVDIIRNADPATLQRLIAASTPSYARLRTFARQGDRELLKSLNLDEVRGALLSAQSRAGVSQEEVGEEESRTSIVDVAQSGEISVDDLLEAVRNHDGSGTLDVNGQDIEWEAVSPAEVLDDPTLTGDQPTPASVGEGFLDEDLSETSGEDWHSGFYASIAGGETAKFGTVTAWHSFSDVRTRLEDLAENAPISGRRALDALNRLIERRESLTPYMGSILAKGVELFLAFDELLSRADDLIQAWEDLWSAMGEMRAELPKREAPYVRHLANALTIVDLVIEQGERGTRARVLPLHPVVLEPRVRAATLFREMPETPDGDFLETVAANLDPAAPSLGIVVGKDPEALAFSGIAGTGEPVYGRRRLASGTPETTQVLRQVIDRFLVVHPFAVLSLCIALVEPTPEVAKRLYEQLQDPKSCAAEQITLRIYGVSNVEEIRSKLAATAAEHDDRMRVQVEIFETVPTAEALKSGGAPHLAVLFDLADSGTAGFGELFSSPHQGSVVTQWEFVTHNKTTVIKPSASGRLASLLIKQADLSSAGQVELDRSPLLSQQETDRLSYLGNAASWLVLVESTSALAAPEVIDPPESTVDLADDELERLHLLGRLGSGAHTAYVYCRDLRLLVEPPLQMMQGNSWLDPEPDSLLMFLANTVRRALPEGLLGFFGMKGALGDDAILGRVGVAAVLADLQEDEDSLVLSLDTDAARKWLQRRKSNRRADLLQLKWTDEGPLVKVIEVKATSDPLIDGNLPPQVLEDAPAQVIEMMEVLSGVFHQSERDPFAASRREILKRQVFLEALQQWEDIRRVDWAEYRRRVVRLNDLFDSSDESDLVTIQGEVVLVGIDAPDSSYPEHIGSKGLPLKVLGGDWLRQALRHGRDTVMIPASLGDLLPSLVDQVKPSDAGEQQAFDLKGADLASADVLASDAEQIDSLIPLEKAAEEQQATIVSDLLDGVEREELAHQVVSALRARNVPLRRLEAGDITVGPSVLRVPFELEPGARLAVIANQETDLARDLGVTGIRVDNLPGRARYAVLEIPRRQRSIAAVTGLSAPDGETLSVALGADFEFRPFWVPVHELPHLLIGGTTNSGKSTLLRSMLWQLTRLHSATSLDLVLIDGKGIGDFRDLARTPQIRRGSDYHVGASGALDLLAEIVEQRLPERVDDFNRYADAALSRTEPKIITDVVGLMADAAERGVEAPLRPLVIVIDEFSEISLSTSDRRRFETLVTRFVQRARAVGGHLIAATQRPSVEVVPGIMKANFARLSLRVQTAIDSRVVIDALGAERLLPYGDMLFASPGRGLVRLQGYSAAGPYPPVVEHQ</sequence>
<dbReference type="PROSITE" id="PS50901">
    <property type="entry name" value="FTSK"/>
    <property type="match status" value="1"/>
</dbReference>
<dbReference type="Pfam" id="PF17854">
    <property type="entry name" value="FtsK_alpha"/>
    <property type="match status" value="1"/>
</dbReference>
<dbReference type="InterPro" id="IPR003593">
    <property type="entry name" value="AAA+_ATPase"/>
</dbReference>
<evidence type="ECO:0000313" key="2">
    <source>
        <dbReference type="Proteomes" id="UP001592582"/>
    </source>
</evidence>
<dbReference type="Gene3D" id="3.30.980.40">
    <property type="match status" value="1"/>
</dbReference>
<protein>
    <submittedName>
        <fullName evidence="1">DNA translocase FtsK</fullName>
    </submittedName>
</protein>
<dbReference type="SMART" id="SM00382">
    <property type="entry name" value="AAA"/>
    <property type="match status" value="1"/>
</dbReference>
<dbReference type="EMBL" id="JBHEZX010000013">
    <property type="protein sequence ID" value="MFC1412826.1"/>
    <property type="molecule type" value="Genomic_DNA"/>
</dbReference>
<dbReference type="PANTHER" id="PTHR22683">
    <property type="entry name" value="SPORULATION PROTEIN RELATED"/>
    <property type="match status" value="1"/>
</dbReference>
<comment type="caution">
    <text evidence="1">The sequence shown here is derived from an EMBL/GenBank/DDBJ whole genome shotgun (WGS) entry which is preliminary data.</text>
</comment>
<dbReference type="Pfam" id="PF01580">
    <property type="entry name" value="FtsK_SpoIIIE"/>
    <property type="match status" value="1"/>
</dbReference>
<dbReference type="Proteomes" id="UP001592582">
    <property type="component" value="Unassembled WGS sequence"/>
</dbReference>